<protein>
    <submittedName>
        <fullName evidence="7">LysR family transcriptional regulator</fullName>
    </submittedName>
</protein>
<dbReference type="PROSITE" id="PS50931">
    <property type="entry name" value="HTH_LYSR"/>
    <property type="match status" value="1"/>
</dbReference>
<evidence type="ECO:0000256" key="5">
    <source>
        <dbReference type="SAM" id="Coils"/>
    </source>
</evidence>
<evidence type="ECO:0000256" key="1">
    <source>
        <dbReference type="ARBA" id="ARBA00009437"/>
    </source>
</evidence>
<keyword evidence="4" id="KW-0804">Transcription</keyword>
<dbReference type="EMBL" id="CP121252">
    <property type="protein sequence ID" value="WFP16836.1"/>
    <property type="molecule type" value="Genomic_DNA"/>
</dbReference>
<reference evidence="7 8" key="1">
    <citation type="submission" date="2023-04" db="EMBL/GenBank/DDBJ databases">
        <title>Funneling lignin-derived compounds into biodiesel using alkali-halophilic Citricoccus sp. P2.</title>
        <authorList>
            <person name="Luo C.-B."/>
        </authorList>
    </citation>
    <scope>NUCLEOTIDE SEQUENCE [LARGE SCALE GENOMIC DNA]</scope>
    <source>
        <strain evidence="7 8">P2</strain>
    </source>
</reference>
<dbReference type="Gene3D" id="1.10.10.10">
    <property type="entry name" value="Winged helix-like DNA-binding domain superfamily/Winged helix DNA-binding domain"/>
    <property type="match status" value="1"/>
</dbReference>
<dbReference type="Pfam" id="PF00126">
    <property type="entry name" value="HTH_1"/>
    <property type="match status" value="1"/>
</dbReference>
<dbReference type="InterPro" id="IPR005119">
    <property type="entry name" value="LysR_subst-bd"/>
</dbReference>
<keyword evidence="3" id="KW-0238">DNA-binding</keyword>
<dbReference type="InterPro" id="IPR000847">
    <property type="entry name" value="LysR_HTH_N"/>
</dbReference>
<accession>A0ABY8H6S3</accession>
<dbReference type="Pfam" id="PF03466">
    <property type="entry name" value="LysR_substrate"/>
    <property type="match status" value="1"/>
</dbReference>
<comment type="similarity">
    <text evidence="1">Belongs to the LysR transcriptional regulatory family.</text>
</comment>
<proteinExistence type="inferred from homology"/>
<dbReference type="RefSeq" id="WP_278157936.1">
    <property type="nucleotide sequence ID" value="NZ_CP121252.1"/>
</dbReference>
<dbReference type="Gene3D" id="3.40.190.290">
    <property type="match status" value="1"/>
</dbReference>
<evidence type="ECO:0000256" key="2">
    <source>
        <dbReference type="ARBA" id="ARBA00023015"/>
    </source>
</evidence>
<sequence length="312" mass="34236">MLNVHRLRILYELHQRGTLAAVAQALNYTPSAVSQQLSLLEKETGAQLLERVGRTVRLTDRALALVTHTETVLSTLEQAEAELEASRDRVAGTLRVASFQTAMAVLAPPALTMLSHQFPELRIQLIQREVTTAYEGLRNGEFDLIVGEEYPGIPEPVYSNIDQADLYFDDLVLLVPPEGPWSTPAQLADLAEASWAVDPANMVTGAWVRNICRDAGFEPIVQYETTDPFLQAHLATSGHAVSIVSALIASNYVDRTRMMGLPGRPQRRLYTAVRSGRSQLPAVRAFRRALTFIAADMAPPAPPTRLDDAAVS</sequence>
<evidence type="ECO:0000256" key="3">
    <source>
        <dbReference type="ARBA" id="ARBA00023125"/>
    </source>
</evidence>
<dbReference type="SUPFAM" id="SSF46785">
    <property type="entry name" value="Winged helix' DNA-binding domain"/>
    <property type="match status" value="1"/>
</dbReference>
<evidence type="ECO:0000313" key="8">
    <source>
        <dbReference type="Proteomes" id="UP001219037"/>
    </source>
</evidence>
<keyword evidence="5" id="KW-0175">Coiled coil</keyword>
<dbReference type="Proteomes" id="UP001219037">
    <property type="component" value="Chromosome"/>
</dbReference>
<gene>
    <name evidence="7" type="ORF">P8192_01525</name>
</gene>
<organism evidence="7 8">
    <name type="scientific">Citricoccus muralis</name>
    <dbReference type="NCBI Taxonomy" id="169134"/>
    <lineage>
        <taxon>Bacteria</taxon>
        <taxon>Bacillati</taxon>
        <taxon>Actinomycetota</taxon>
        <taxon>Actinomycetes</taxon>
        <taxon>Micrococcales</taxon>
        <taxon>Micrococcaceae</taxon>
        <taxon>Citricoccus</taxon>
    </lineage>
</organism>
<evidence type="ECO:0000256" key="4">
    <source>
        <dbReference type="ARBA" id="ARBA00023163"/>
    </source>
</evidence>
<evidence type="ECO:0000313" key="7">
    <source>
        <dbReference type="EMBL" id="WFP16836.1"/>
    </source>
</evidence>
<dbReference type="SUPFAM" id="SSF53850">
    <property type="entry name" value="Periplasmic binding protein-like II"/>
    <property type="match status" value="1"/>
</dbReference>
<name>A0ABY8H6S3_9MICC</name>
<keyword evidence="8" id="KW-1185">Reference proteome</keyword>
<keyword evidence="2" id="KW-0805">Transcription regulation</keyword>
<dbReference type="PANTHER" id="PTHR30126">
    <property type="entry name" value="HTH-TYPE TRANSCRIPTIONAL REGULATOR"/>
    <property type="match status" value="1"/>
</dbReference>
<dbReference type="InterPro" id="IPR036390">
    <property type="entry name" value="WH_DNA-bd_sf"/>
</dbReference>
<feature type="coiled-coil region" evidence="5">
    <location>
        <begin position="69"/>
        <end position="96"/>
    </location>
</feature>
<dbReference type="InterPro" id="IPR011991">
    <property type="entry name" value="ArsR-like_HTH"/>
</dbReference>
<evidence type="ECO:0000259" key="6">
    <source>
        <dbReference type="PROSITE" id="PS50931"/>
    </source>
</evidence>
<dbReference type="CDD" id="cd00090">
    <property type="entry name" value="HTH_ARSR"/>
    <property type="match status" value="1"/>
</dbReference>
<dbReference type="PANTHER" id="PTHR30126:SF97">
    <property type="entry name" value="HTH-TYPE TRANSCRIPTIONAL REGULATOR ABGR"/>
    <property type="match status" value="1"/>
</dbReference>
<dbReference type="InterPro" id="IPR036388">
    <property type="entry name" value="WH-like_DNA-bd_sf"/>
</dbReference>
<feature type="domain" description="HTH lysR-type" evidence="6">
    <location>
        <begin position="2"/>
        <end position="59"/>
    </location>
</feature>